<name>A0A345UPN3_9BACT</name>
<dbReference type="PANTHER" id="PTHR43788:SF6">
    <property type="entry name" value="DNA HELICASE B"/>
    <property type="match status" value="1"/>
</dbReference>
<reference evidence="4 5" key="1">
    <citation type="submission" date="2018-03" db="EMBL/GenBank/DDBJ databases">
        <title>Phenotypic and genomic properties of Cyclonatronum proteinivorum gen. nov., sp. nov., a haloalkaliphilic bacteroidete from soda lakes possessing Na+-translocating rhodopsin.</title>
        <authorList>
            <person name="Toshchakov S.V."/>
            <person name="Korzhenkov A."/>
            <person name="Samarov N.I."/>
            <person name="Kublanov I.V."/>
            <person name="Muntyan M.S."/>
            <person name="Sorokin D.Y."/>
        </authorList>
    </citation>
    <scope>NUCLEOTIDE SEQUENCE [LARGE SCALE GENOMIC DNA]</scope>
    <source>
        <strain evidence="4 5">Omega</strain>
    </source>
</reference>
<dbReference type="SUPFAM" id="SSF52540">
    <property type="entry name" value="P-loop containing nucleoside triphosphate hydrolases"/>
    <property type="match status" value="1"/>
</dbReference>
<dbReference type="KEGG" id="cprv:CYPRO_3202"/>
<dbReference type="GO" id="GO:0005524">
    <property type="term" value="F:ATP binding"/>
    <property type="evidence" value="ECO:0007669"/>
    <property type="project" value="UniProtKB-KW"/>
</dbReference>
<dbReference type="CDD" id="cd18809">
    <property type="entry name" value="SF1_C_RecD"/>
    <property type="match status" value="1"/>
</dbReference>
<dbReference type="Pfam" id="PF13604">
    <property type="entry name" value="AAA_30"/>
    <property type="match status" value="1"/>
</dbReference>
<evidence type="ECO:0000313" key="5">
    <source>
        <dbReference type="Proteomes" id="UP000254808"/>
    </source>
</evidence>
<accession>A0A345UPN3</accession>
<dbReference type="GO" id="GO:0003678">
    <property type="term" value="F:DNA helicase activity"/>
    <property type="evidence" value="ECO:0007669"/>
    <property type="project" value="UniProtKB-ARBA"/>
</dbReference>
<gene>
    <name evidence="4" type="ORF">CYPRO_3202</name>
</gene>
<keyword evidence="5" id="KW-1185">Reference proteome</keyword>
<dbReference type="Pfam" id="PF13538">
    <property type="entry name" value="UvrD_C_2"/>
    <property type="match status" value="1"/>
</dbReference>
<evidence type="ECO:0000259" key="3">
    <source>
        <dbReference type="Pfam" id="PF13538"/>
    </source>
</evidence>
<dbReference type="InterPro" id="IPR027417">
    <property type="entry name" value="P-loop_NTPase"/>
</dbReference>
<dbReference type="PANTHER" id="PTHR43788">
    <property type="entry name" value="DNA2/NAM7 HELICASE FAMILY MEMBER"/>
    <property type="match status" value="1"/>
</dbReference>
<evidence type="ECO:0000256" key="1">
    <source>
        <dbReference type="ARBA" id="ARBA00022741"/>
    </source>
</evidence>
<evidence type="ECO:0000256" key="2">
    <source>
        <dbReference type="ARBA" id="ARBA00022840"/>
    </source>
</evidence>
<dbReference type="CDD" id="cd17933">
    <property type="entry name" value="DEXSc_RecD-like"/>
    <property type="match status" value="1"/>
</dbReference>
<protein>
    <submittedName>
        <fullName evidence="4">UvrD-like helicase C-terminal domain-containing protein</fullName>
    </submittedName>
</protein>
<proteinExistence type="predicted"/>
<dbReference type="InterPro" id="IPR027785">
    <property type="entry name" value="UvrD-like_helicase_C"/>
</dbReference>
<dbReference type="AlphaFoldDB" id="A0A345UPN3"/>
<dbReference type="Proteomes" id="UP000254808">
    <property type="component" value="Chromosome"/>
</dbReference>
<sequence length="593" mass="66508">MPAQPLTAHQQKAFEGILGFLDDPGLHAFLLLGYAGTGKTFLLRHVLEVCEEAGLKTVLLAPTGRAARILEQATQREASTIHRALYEQTREYCTDEGYRAEFSLRENEDPDTTLYLIDEASMLSDMEADSEELCFGSGRLLLDLITYVSPYRSSRKLLFIGDPAQLPPVHQAGSPALARSYLHHSYGLQCAQATLTQVHRQQRDSRLLETATRLRSELHKAGHRSFHIVGNGHDIFERTPASLISAYARHLKRYTVPRIIWITHSNKAAHETNRAVRQALGYRSARLQQGELLMAARNHYSPEAFFMNGDQMRVVHLAPESETETVEVQLNYRDQKGVRVQLRYRQAQVRLLHEAPDAGPVRILLLENSLTDFRTGLLSAAAWVESMKRWQADPQGLELEAFRRQDARANALLVRFGYAITCHKAQGGAWETVILNPEHPVPLHKDAFIRWAYTALTRSRSKLCLSAPVRCRSLSNIRLMPIQPCEAFPETVATPPAEAHTPALPLTVRPADFHKAACYDLISGVCERSGVTLMGVTEEERGMCFRLGTGIAGSRIDAYFDHDGICAELVPRSPAGYKDDRLLRLYACLARQI</sequence>
<keyword evidence="4" id="KW-0347">Helicase</keyword>
<dbReference type="Gene3D" id="3.40.50.300">
    <property type="entry name" value="P-loop containing nucleotide triphosphate hydrolases"/>
    <property type="match status" value="2"/>
</dbReference>
<keyword evidence="4" id="KW-0378">Hydrolase</keyword>
<keyword evidence="2" id="KW-0067">ATP-binding</keyword>
<dbReference type="InterPro" id="IPR050534">
    <property type="entry name" value="Coronavir_polyprotein_1ab"/>
</dbReference>
<feature type="domain" description="UvrD-like helicase C-terminal" evidence="3">
    <location>
        <begin position="417"/>
        <end position="465"/>
    </location>
</feature>
<dbReference type="EMBL" id="CP027806">
    <property type="protein sequence ID" value="AXJ02435.1"/>
    <property type="molecule type" value="Genomic_DNA"/>
</dbReference>
<organism evidence="4 5">
    <name type="scientific">Cyclonatronum proteinivorum</name>
    <dbReference type="NCBI Taxonomy" id="1457365"/>
    <lineage>
        <taxon>Bacteria</taxon>
        <taxon>Pseudomonadati</taxon>
        <taxon>Balneolota</taxon>
        <taxon>Balneolia</taxon>
        <taxon>Balneolales</taxon>
        <taxon>Cyclonatronaceae</taxon>
        <taxon>Cyclonatronum</taxon>
    </lineage>
</organism>
<evidence type="ECO:0000313" key="4">
    <source>
        <dbReference type="EMBL" id="AXJ02435.1"/>
    </source>
</evidence>
<keyword evidence="1" id="KW-0547">Nucleotide-binding</keyword>